<dbReference type="Pfam" id="PF13556">
    <property type="entry name" value="HTH_30"/>
    <property type="match status" value="1"/>
</dbReference>
<dbReference type="InterPro" id="IPR042070">
    <property type="entry name" value="PucR_C-HTH_sf"/>
</dbReference>
<dbReference type="Proteomes" id="UP000616839">
    <property type="component" value="Unassembled WGS sequence"/>
</dbReference>
<dbReference type="AlphaFoldDB" id="A0A927PZZ7"/>
<evidence type="ECO:0000259" key="1">
    <source>
        <dbReference type="Pfam" id="PF13556"/>
    </source>
</evidence>
<dbReference type="InterPro" id="IPR051448">
    <property type="entry name" value="CdaR-like_regulators"/>
</dbReference>
<evidence type="ECO:0000313" key="4">
    <source>
        <dbReference type="Proteomes" id="UP000616839"/>
    </source>
</evidence>
<dbReference type="InterPro" id="IPR025751">
    <property type="entry name" value="RsbRD_N_dom"/>
</dbReference>
<reference evidence="3" key="1">
    <citation type="submission" date="2020-09" db="EMBL/GenBank/DDBJ databases">
        <title>Nocardioides sp. strain MJB4 16S ribosomal RNA gene Genome sequencing and assembly.</title>
        <authorList>
            <person name="Kim I."/>
        </authorList>
    </citation>
    <scope>NUCLEOTIDE SEQUENCE</scope>
    <source>
        <strain evidence="3">MJB4</strain>
    </source>
</reference>
<evidence type="ECO:0000259" key="2">
    <source>
        <dbReference type="Pfam" id="PF14361"/>
    </source>
</evidence>
<proteinExistence type="predicted"/>
<dbReference type="Pfam" id="PF14361">
    <property type="entry name" value="RsbRD_N"/>
    <property type="match status" value="1"/>
</dbReference>
<dbReference type="RefSeq" id="WP_192139792.1">
    <property type="nucleotide sequence ID" value="NZ_JACYXZ010000001.1"/>
</dbReference>
<dbReference type="EMBL" id="JACYXZ010000001">
    <property type="protein sequence ID" value="MBD8868277.1"/>
    <property type="molecule type" value="Genomic_DNA"/>
</dbReference>
<evidence type="ECO:0000313" key="3">
    <source>
        <dbReference type="EMBL" id="MBD8868277.1"/>
    </source>
</evidence>
<protein>
    <submittedName>
        <fullName evidence="3">Helix-turn-helix domain-containing protein</fullName>
    </submittedName>
</protein>
<dbReference type="PANTHER" id="PTHR33744:SF1">
    <property type="entry name" value="DNA-BINDING TRANSCRIPTIONAL ACTIVATOR ADER"/>
    <property type="match status" value="1"/>
</dbReference>
<comment type="caution">
    <text evidence="3">The sequence shown here is derived from an EMBL/GenBank/DDBJ whole genome shotgun (WGS) entry which is preliminary data.</text>
</comment>
<dbReference type="Gene3D" id="1.10.10.2840">
    <property type="entry name" value="PucR C-terminal helix-turn-helix domain"/>
    <property type="match status" value="1"/>
</dbReference>
<dbReference type="InterPro" id="IPR025736">
    <property type="entry name" value="PucR_C-HTH_dom"/>
</dbReference>
<dbReference type="PANTHER" id="PTHR33744">
    <property type="entry name" value="CARBOHYDRATE DIACID REGULATOR"/>
    <property type="match status" value="1"/>
</dbReference>
<feature type="domain" description="PucR C-terminal helix-turn-helix" evidence="1">
    <location>
        <begin position="349"/>
        <end position="407"/>
    </location>
</feature>
<gene>
    <name evidence="3" type="ORF">IE331_01445</name>
</gene>
<feature type="domain" description="RsbT co-antagonist protein RsbRD N-terminal" evidence="2">
    <location>
        <begin position="23"/>
        <end position="183"/>
    </location>
</feature>
<organism evidence="3 4">
    <name type="scientific">Nocardioides donggukensis</name>
    <dbReference type="NCBI Taxonomy" id="2774019"/>
    <lineage>
        <taxon>Bacteria</taxon>
        <taxon>Bacillati</taxon>
        <taxon>Actinomycetota</taxon>
        <taxon>Actinomycetes</taxon>
        <taxon>Propionibacteriales</taxon>
        <taxon>Nocardioidaceae</taxon>
        <taxon>Nocardioides</taxon>
    </lineage>
</organism>
<accession>A0A927PZZ7</accession>
<keyword evidence="4" id="KW-1185">Reference proteome</keyword>
<name>A0A927PZZ7_9ACTN</name>
<sequence length="414" mass="43807">MDAPVGSTPLGGFLARHRRERVDALTDGLVGRIQATAPDYLDLDRVPTADLRASCHDNIVRVLELLGLEVARDEAAGGDAAAGAGLVAAPGDPLDGLYDAARETGRRRAEQGMPLDAVLRSFRFGGRIIWEDLVDEAADSLDPADLRVLGTGLWQVVDETSAQVAAAYHATERLHVQEDEQRRAELWEGLLGGRAADPAFAEEAGRILDLPVSGRYLVVAVAGHLPGDPAMSHRTAAGAVTRWVRRTPGTVGLVSLGRARMEAVTAALGRIASLPIGHSGEATGLAGVEPAFRQALLALRSCGGRAGVATFDERLPEALLLGSPDVAGRLLDIWLGGVLALPDAESRPLLETLEHWVATGGSTTRTASRTHCHRNTVINRLRRVAELTGRDLSEAAPPLELALALRVLRVAPPS</sequence>